<comment type="caution">
    <text evidence="1">The sequence shown here is derived from an EMBL/GenBank/DDBJ whole genome shotgun (WGS) entry which is preliminary data.</text>
</comment>
<organism evidence="1 2">
    <name type="scientific">Mucilaginibacter myungsuensis</name>
    <dbReference type="NCBI Taxonomy" id="649104"/>
    <lineage>
        <taxon>Bacteria</taxon>
        <taxon>Pseudomonadati</taxon>
        <taxon>Bacteroidota</taxon>
        <taxon>Sphingobacteriia</taxon>
        <taxon>Sphingobacteriales</taxon>
        <taxon>Sphingobacteriaceae</taxon>
        <taxon>Mucilaginibacter</taxon>
    </lineage>
</organism>
<dbReference type="AlphaFoldDB" id="A0A929PYQ6"/>
<sequence>MKKFFVLFLLLICSFIVVRGQSRSQYYKLALNLTKGRTYYYITNSKSSVTQTINNKNNGRSTELNSRTAFTLTAIRDSLYDMDVRYESISLKMTSPGGVTVYNSFRADPGDPASMLFAAVAKQTFKVTLTKSGNLQSVNGITAIIDQLIGQASNIPVDQKNQIKSLMQQTIGEVAFRTNFEMATPILPSVQVRLGVLWSSDMSLSGAGSADVHTVYELKDVAEEFYHIRSSSSIQYPDKDTFKLVNGMQVRNNLEGVMASDIVIDKTTGWLKQASLYQSIEGNTEIKDNPKVPGGIKMPMTMRSDVVITDVH</sequence>
<dbReference type="Proteomes" id="UP000622475">
    <property type="component" value="Unassembled WGS sequence"/>
</dbReference>
<name>A0A929PYQ6_9SPHI</name>
<reference evidence="1" key="1">
    <citation type="submission" date="2020-10" db="EMBL/GenBank/DDBJ databases">
        <title>Mucilaginibacter mali sp. nov., isolated from rhizosphere soil of apple orchard.</title>
        <authorList>
            <person name="Lee J.-S."/>
            <person name="Kim H.S."/>
            <person name="Kim J.-S."/>
        </authorList>
    </citation>
    <scope>NUCLEOTIDE SEQUENCE</scope>
    <source>
        <strain evidence="1">KCTC 22746</strain>
    </source>
</reference>
<accession>A0A929PYQ6</accession>
<dbReference type="RefSeq" id="WP_194112817.1">
    <property type="nucleotide sequence ID" value="NZ_JADFFL010000007.1"/>
</dbReference>
<protein>
    <submittedName>
        <fullName evidence="1">Uncharacterized protein</fullName>
    </submittedName>
</protein>
<evidence type="ECO:0000313" key="2">
    <source>
        <dbReference type="Proteomes" id="UP000622475"/>
    </source>
</evidence>
<proteinExistence type="predicted"/>
<evidence type="ECO:0000313" key="1">
    <source>
        <dbReference type="EMBL" id="MBE9663577.1"/>
    </source>
</evidence>
<dbReference type="EMBL" id="JADFFL010000007">
    <property type="protein sequence ID" value="MBE9663577.1"/>
    <property type="molecule type" value="Genomic_DNA"/>
</dbReference>
<dbReference type="Pfam" id="PF19777">
    <property type="entry name" value="DUF6263"/>
    <property type="match status" value="1"/>
</dbReference>
<gene>
    <name evidence="1" type="ORF">IRJ16_16940</name>
</gene>
<dbReference type="InterPro" id="IPR046230">
    <property type="entry name" value="DUF6263"/>
</dbReference>
<keyword evidence="2" id="KW-1185">Reference proteome</keyword>